<evidence type="ECO:0000313" key="2">
    <source>
        <dbReference type="RefSeq" id="XP_024868306.1"/>
    </source>
</evidence>
<keyword evidence="1" id="KW-1185">Reference proteome</keyword>
<reference evidence="2" key="1">
    <citation type="submission" date="2025-08" db="UniProtKB">
        <authorList>
            <consortium name="RefSeq"/>
        </authorList>
    </citation>
    <scope>IDENTIFICATION</scope>
    <source>
        <tissue evidence="2">Whole body</tissue>
    </source>
</reference>
<accession>A0A6J1PFY7</accession>
<dbReference type="AlphaFoldDB" id="A0A6J1PFY7"/>
<name>A0A6J1PFY7_9HYME</name>
<organism evidence="1 2">
    <name type="scientific">Temnothorax curvispinosus</name>
    <dbReference type="NCBI Taxonomy" id="300111"/>
    <lineage>
        <taxon>Eukaryota</taxon>
        <taxon>Metazoa</taxon>
        <taxon>Ecdysozoa</taxon>
        <taxon>Arthropoda</taxon>
        <taxon>Hexapoda</taxon>
        <taxon>Insecta</taxon>
        <taxon>Pterygota</taxon>
        <taxon>Neoptera</taxon>
        <taxon>Endopterygota</taxon>
        <taxon>Hymenoptera</taxon>
        <taxon>Apocrita</taxon>
        <taxon>Aculeata</taxon>
        <taxon>Formicoidea</taxon>
        <taxon>Formicidae</taxon>
        <taxon>Myrmicinae</taxon>
        <taxon>Temnothorax</taxon>
    </lineage>
</organism>
<dbReference type="RefSeq" id="XP_024868306.1">
    <property type="nucleotide sequence ID" value="XM_025012538.1"/>
</dbReference>
<dbReference type="Proteomes" id="UP000504618">
    <property type="component" value="Unplaced"/>
</dbReference>
<sequence>MADDFVKNLLKQWNLGFLISNFEQNAINKHVFLNLNEKLIEKLIPVLGHQFMFSQKYAKYKEEIEVQKLDLSDTVLHESDIMGMPIEIKDVVHISPEPYLVVATTQSNADLPAPNENAKSIINDNDVEREHFLELLNSNFSGRLVVAIYEQTHKVNTALLAEALIKPAILLSSNYKINKQQFEDFTKKIVLAFPTQDRGIYYSSVQSKGPGSPVNISGVLYNHYCHCRKLLKTAGLLTKDDSNKNKRNSLIESENNTEENDSIEKTLEWLQTNTTGTLEEHLEKWESIFAARSLLDDMSIEQMLRKFKYLQNSSGYILLQSDFNRIYPEERDKFIEEWPKIAECIITLAKNDKKNRDVKNYLLENSKFLDNGHSSLVALMLLPLMLGSIGCKTKRGKPSWRPTRKEVQDGFLLHIQTYEEFEPLQESKEAKYKKFDLTIQPYPMICGDLDNIVTCRIFINNQVYVLSDPLETVNCCFKIYFVLNADYPPECKHVWTFLQKFVYKIEIKDKTNSYISVDSLIRDVKVLM</sequence>
<gene>
    <name evidence="2" type="primary">LOC112452371</name>
</gene>
<dbReference type="GeneID" id="112452371"/>
<protein>
    <submittedName>
        <fullName evidence="2">Uncharacterized protein LOC112452371</fullName>
    </submittedName>
</protein>
<proteinExistence type="predicted"/>
<evidence type="ECO:0000313" key="1">
    <source>
        <dbReference type="Proteomes" id="UP000504618"/>
    </source>
</evidence>